<gene>
    <name evidence="2" type="ORF">CUV01_03990</name>
</gene>
<evidence type="ECO:0000313" key="3">
    <source>
        <dbReference type="Proteomes" id="UP000233742"/>
    </source>
</evidence>
<dbReference type="PROSITE" id="PS50995">
    <property type="entry name" value="HTH_MARR_2"/>
    <property type="match status" value="1"/>
</dbReference>
<dbReference type="OrthoDB" id="7269152at2"/>
<accession>A0A2K9ECK1</accession>
<name>A0A2K9ECK1_9RHOB</name>
<dbReference type="GO" id="GO:0006950">
    <property type="term" value="P:response to stress"/>
    <property type="evidence" value="ECO:0007669"/>
    <property type="project" value="TreeGrafter"/>
</dbReference>
<evidence type="ECO:0000259" key="1">
    <source>
        <dbReference type="PROSITE" id="PS50995"/>
    </source>
</evidence>
<reference evidence="2 3" key="1">
    <citation type="submission" date="2017-12" db="EMBL/GenBank/DDBJ databases">
        <authorList>
            <person name="Hurst M.R.H."/>
        </authorList>
    </citation>
    <scope>NUCLEOTIDE SEQUENCE [LARGE SCALE GENOMIC DNA]</scope>
    <source>
        <strain evidence="2 3">BM15</strain>
    </source>
</reference>
<dbReference type="EMBL" id="CP025408">
    <property type="protein sequence ID" value="AUH32653.1"/>
    <property type="molecule type" value="Genomic_DNA"/>
</dbReference>
<proteinExistence type="predicted"/>
<dbReference type="InterPro" id="IPR000835">
    <property type="entry name" value="HTH_MarR-typ"/>
</dbReference>
<dbReference type="PRINTS" id="PR00598">
    <property type="entry name" value="HTHMARR"/>
</dbReference>
<dbReference type="Pfam" id="PF12802">
    <property type="entry name" value="MarR_2"/>
    <property type="match status" value="1"/>
</dbReference>
<organism evidence="2 3">
    <name type="scientific">Paracoccus tegillarcae</name>
    <dbReference type="NCBI Taxonomy" id="1529068"/>
    <lineage>
        <taxon>Bacteria</taxon>
        <taxon>Pseudomonadati</taxon>
        <taxon>Pseudomonadota</taxon>
        <taxon>Alphaproteobacteria</taxon>
        <taxon>Rhodobacterales</taxon>
        <taxon>Paracoccaceae</taxon>
        <taxon>Paracoccus</taxon>
    </lineage>
</organism>
<keyword evidence="3" id="KW-1185">Reference proteome</keyword>
<evidence type="ECO:0000313" key="2">
    <source>
        <dbReference type="EMBL" id="AUH32653.1"/>
    </source>
</evidence>
<dbReference type="RefSeq" id="WP_101459328.1">
    <property type="nucleotide sequence ID" value="NZ_CP025408.1"/>
</dbReference>
<dbReference type="AlphaFoldDB" id="A0A2K9ECK1"/>
<dbReference type="InterPro" id="IPR036388">
    <property type="entry name" value="WH-like_DNA-bd_sf"/>
</dbReference>
<dbReference type="PANTHER" id="PTHR33164:SF43">
    <property type="entry name" value="HTH-TYPE TRANSCRIPTIONAL REPRESSOR YETL"/>
    <property type="match status" value="1"/>
</dbReference>
<dbReference type="InterPro" id="IPR036390">
    <property type="entry name" value="WH_DNA-bd_sf"/>
</dbReference>
<dbReference type="SMART" id="SM00347">
    <property type="entry name" value="HTH_MARR"/>
    <property type="match status" value="1"/>
</dbReference>
<dbReference type="Proteomes" id="UP000233742">
    <property type="component" value="Chromosome"/>
</dbReference>
<dbReference type="Gene3D" id="1.10.10.10">
    <property type="entry name" value="Winged helix-like DNA-binding domain superfamily/Winged helix DNA-binding domain"/>
    <property type="match status" value="1"/>
</dbReference>
<feature type="domain" description="HTH marR-type" evidence="1">
    <location>
        <begin position="1"/>
        <end position="149"/>
    </location>
</feature>
<protein>
    <submittedName>
        <fullName evidence="2">MarR family transcriptional regulator</fullName>
    </submittedName>
</protein>
<dbReference type="InterPro" id="IPR039422">
    <property type="entry name" value="MarR/SlyA-like"/>
</dbReference>
<dbReference type="SUPFAM" id="SSF46785">
    <property type="entry name" value="Winged helix' DNA-binding domain"/>
    <property type="match status" value="1"/>
</dbReference>
<dbReference type="KEGG" id="paro:CUV01_03990"/>
<dbReference type="PANTHER" id="PTHR33164">
    <property type="entry name" value="TRANSCRIPTIONAL REGULATOR, MARR FAMILY"/>
    <property type="match status" value="1"/>
</dbReference>
<dbReference type="GO" id="GO:0003700">
    <property type="term" value="F:DNA-binding transcription factor activity"/>
    <property type="evidence" value="ECO:0007669"/>
    <property type="project" value="InterPro"/>
</dbReference>
<sequence length="154" mass="17283">MSLPQQPARAIDLGDLTGSLGFLLRLAQIEAFEMFYEGLEDARIKPGEFTVIYVIQRNPGIRQGILAERLSIKRAHMTKLIRRFEVQKVVARHVPDDDRRAVELTLTPTGEALVARHTDAVLAQAGRESDRLAPDEARQLIALLRKFTGLEETP</sequence>